<keyword evidence="2" id="KW-0433">Leucine-rich repeat</keyword>
<dbReference type="PRINTS" id="PR00364">
    <property type="entry name" value="DISEASERSIST"/>
</dbReference>
<evidence type="ECO:0000313" key="12">
    <source>
        <dbReference type="Proteomes" id="UP000019116"/>
    </source>
</evidence>
<dbReference type="GO" id="GO:0043531">
    <property type="term" value="F:ADP binding"/>
    <property type="evidence" value="ECO:0007669"/>
    <property type="project" value="InterPro"/>
</dbReference>
<dbReference type="Pfam" id="PF25019">
    <property type="entry name" value="LRR_R13L1-DRL21"/>
    <property type="match status" value="1"/>
</dbReference>
<dbReference type="GO" id="GO:0006952">
    <property type="term" value="P:defense response"/>
    <property type="evidence" value="ECO:0007669"/>
    <property type="project" value="UniProtKB-KW"/>
</dbReference>
<feature type="domain" description="NB-ARC" evidence="8">
    <location>
        <begin position="177"/>
        <end position="356"/>
    </location>
</feature>
<evidence type="ECO:0000256" key="2">
    <source>
        <dbReference type="ARBA" id="ARBA00022614"/>
    </source>
</evidence>
<dbReference type="Gene3D" id="1.20.5.4130">
    <property type="match status" value="1"/>
</dbReference>
<evidence type="ECO:0000259" key="9">
    <source>
        <dbReference type="Pfam" id="PF18052"/>
    </source>
</evidence>
<feature type="domain" description="R13L1/DRL21-like LRR repeat region" evidence="10">
    <location>
        <begin position="816"/>
        <end position="924"/>
    </location>
</feature>
<dbReference type="InterPro" id="IPR003591">
    <property type="entry name" value="Leu-rich_rpt_typical-subtyp"/>
</dbReference>
<keyword evidence="7" id="KW-0812">Transmembrane</keyword>
<keyword evidence="3" id="KW-0677">Repeat</keyword>
<dbReference type="InterPro" id="IPR027417">
    <property type="entry name" value="P-loop_NTPase"/>
</dbReference>
<keyword evidence="6" id="KW-0067">ATP-binding</keyword>
<evidence type="ECO:0000259" key="10">
    <source>
        <dbReference type="Pfam" id="PF25019"/>
    </source>
</evidence>
<dbReference type="InterPro" id="IPR001611">
    <property type="entry name" value="Leu-rich_rpt"/>
</dbReference>
<evidence type="ECO:0000256" key="5">
    <source>
        <dbReference type="ARBA" id="ARBA00022821"/>
    </source>
</evidence>
<dbReference type="Gramene" id="TraesCS5D02G547100.1">
    <property type="protein sequence ID" value="TraesCS5D02G547100.1"/>
    <property type="gene ID" value="TraesCS5D02G547100"/>
</dbReference>
<dbReference type="Gramene" id="TraesCAD_scaffold_002945_01G000300.1">
    <property type="protein sequence ID" value="TraesCAD_scaffold_002945_01G000300.1"/>
    <property type="gene ID" value="TraesCAD_scaffold_002945_01G000300"/>
</dbReference>
<keyword evidence="7" id="KW-0472">Membrane</keyword>
<keyword evidence="12" id="KW-1185">Reference proteome</keyword>
<evidence type="ECO:0000256" key="3">
    <source>
        <dbReference type="ARBA" id="ARBA00022737"/>
    </source>
</evidence>
<dbReference type="Gene3D" id="3.40.50.300">
    <property type="entry name" value="P-loop containing nucleotide triphosphate hydrolases"/>
    <property type="match status" value="1"/>
</dbReference>
<feature type="transmembrane region" description="Helical" evidence="7">
    <location>
        <begin position="1309"/>
        <end position="1330"/>
    </location>
</feature>
<dbReference type="EnsemblPlants" id="TraesCS5D02G547100.1">
    <property type="protein sequence ID" value="TraesCS5D02G547100.1"/>
    <property type="gene ID" value="TraesCS5D02G547100"/>
</dbReference>
<dbReference type="InterPro" id="IPR032675">
    <property type="entry name" value="LRR_dom_sf"/>
</dbReference>
<evidence type="ECO:0000256" key="4">
    <source>
        <dbReference type="ARBA" id="ARBA00022741"/>
    </source>
</evidence>
<evidence type="ECO:0000256" key="6">
    <source>
        <dbReference type="ARBA" id="ARBA00022840"/>
    </source>
</evidence>
<dbReference type="SUPFAM" id="SSF52540">
    <property type="entry name" value="P-loop containing nucleoside triphosphate hydrolases"/>
    <property type="match status" value="1"/>
</dbReference>
<evidence type="ECO:0000256" key="7">
    <source>
        <dbReference type="SAM" id="Phobius"/>
    </source>
</evidence>
<dbReference type="GO" id="GO:0051707">
    <property type="term" value="P:response to other organism"/>
    <property type="evidence" value="ECO:0007669"/>
    <property type="project" value="UniProtKB-ARBA"/>
</dbReference>
<dbReference type="Gramene" id="TraesWEE_scaffold_002969_01G000200.1">
    <property type="protein sequence ID" value="TraesWEE_scaffold_002969_01G000200.1"/>
    <property type="gene ID" value="TraesWEE_scaffold_002969_01G000200"/>
</dbReference>
<dbReference type="SMART" id="SM00369">
    <property type="entry name" value="LRR_TYP"/>
    <property type="match status" value="6"/>
</dbReference>
<proteinExistence type="inferred from homology"/>
<evidence type="ECO:0000256" key="1">
    <source>
        <dbReference type="ARBA" id="ARBA00008894"/>
    </source>
</evidence>
<dbReference type="OrthoDB" id="674488at2759"/>
<evidence type="ECO:0000313" key="11">
    <source>
        <dbReference type="EnsemblPlants" id="TraesCS5D02G547100.1"/>
    </source>
</evidence>
<evidence type="ECO:0000259" key="8">
    <source>
        <dbReference type="Pfam" id="PF00931"/>
    </source>
</evidence>
<feature type="domain" description="Disease resistance N-terminal" evidence="9">
    <location>
        <begin position="16"/>
        <end position="102"/>
    </location>
</feature>
<dbReference type="InterPro" id="IPR002182">
    <property type="entry name" value="NB-ARC"/>
</dbReference>
<dbReference type="Gramene" id="TraesROB_scaffold_029644_01G000200.1">
    <property type="protein sequence ID" value="TraesROB_scaffold_029644_01G000200.1"/>
    <property type="gene ID" value="TraesROB_scaffold_029644_01G000200"/>
</dbReference>
<dbReference type="InterPro" id="IPR041118">
    <property type="entry name" value="Rx_N"/>
</dbReference>
<dbReference type="PANTHER" id="PTHR36766:SF74">
    <property type="entry name" value="NB-ARC DOMAIN-CONTAINING PROTEIN"/>
    <property type="match status" value="1"/>
</dbReference>
<dbReference type="Gene3D" id="3.80.10.10">
    <property type="entry name" value="Ribonuclease Inhibitor"/>
    <property type="match status" value="3"/>
</dbReference>
<dbReference type="Gramene" id="TraesCLE_scaffold_015982_01G000100.1">
    <property type="protein sequence ID" value="TraesCLE_scaffold_015982_01G000100.1"/>
    <property type="gene ID" value="TraesCLE_scaffold_015982_01G000100"/>
</dbReference>
<dbReference type="Gramene" id="TraesCS5D03G1192900.1">
    <property type="protein sequence ID" value="TraesCS5D03G1192900.1.CDS"/>
    <property type="gene ID" value="TraesCS5D03G1192900"/>
</dbReference>
<keyword evidence="4" id="KW-0547">Nucleotide-binding</keyword>
<dbReference type="SUPFAM" id="SSF52058">
    <property type="entry name" value="L domain-like"/>
    <property type="match status" value="2"/>
</dbReference>
<dbReference type="STRING" id="4565.A0A3B6N2V4"/>
<dbReference type="InterPro" id="IPR006553">
    <property type="entry name" value="Leu-rich_rpt_Cys-con_subtyp"/>
</dbReference>
<dbReference type="PANTHER" id="PTHR36766">
    <property type="entry name" value="PLANT BROAD-SPECTRUM MILDEW RESISTANCE PROTEIN RPW8"/>
    <property type="match status" value="1"/>
</dbReference>
<keyword evidence="7" id="KW-1133">Transmembrane helix</keyword>
<name>A0A3B6N2V4_WHEAT</name>
<comment type="similarity">
    <text evidence="1">Belongs to the disease resistance NB-LRR family.</text>
</comment>
<dbReference type="SMR" id="A0A3B6N2V4"/>
<dbReference type="GO" id="GO:0005524">
    <property type="term" value="F:ATP binding"/>
    <property type="evidence" value="ECO:0007669"/>
    <property type="project" value="UniProtKB-KW"/>
</dbReference>
<keyword evidence="5" id="KW-0611">Plant defense</keyword>
<organism evidence="11">
    <name type="scientific">Triticum aestivum</name>
    <name type="common">Wheat</name>
    <dbReference type="NCBI Taxonomy" id="4565"/>
    <lineage>
        <taxon>Eukaryota</taxon>
        <taxon>Viridiplantae</taxon>
        <taxon>Streptophyta</taxon>
        <taxon>Embryophyta</taxon>
        <taxon>Tracheophyta</taxon>
        <taxon>Spermatophyta</taxon>
        <taxon>Magnoliopsida</taxon>
        <taxon>Liliopsida</taxon>
        <taxon>Poales</taxon>
        <taxon>Poaceae</taxon>
        <taxon>BOP clade</taxon>
        <taxon>Pooideae</taxon>
        <taxon>Triticodae</taxon>
        <taxon>Triticeae</taxon>
        <taxon>Triticinae</taxon>
        <taxon>Triticum</taxon>
    </lineage>
</organism>
<protein>
    <submittedName>
        <fullName evidence="11">Uncharacterized protein</fullName>
    </submittedName>
</protein>
<reference evidence="11" key="2">
    <citation type="submission" date="2018-10" db="UniProtKB">
        <authorList>
            <consortium name="EnsemblPlants"/>
        </authorList>
    </citation>
    <scope>IDENTIFICATION</scope>
</reference>
<dbReference type="Pfam" id="PF18052">
    <property type="entry name" value="Rx_N"/>
    <property type="match status" value="1"/>
</dbReference>
<reference evidence="11" key="1">
    <citation type="submission" date="2018-08" db="EMBL/GenBank/DDBJ databases">
        <authorList>
            <person name="Rossello M."/>
        </authorList>
    </citation>
    <scope>NUCLEOTIDE SEQUENCE [LARGE SCALE GENOMIC DNA]</scope>
    <source>
        <strain evidence="11">cv. Chinese Spring</strain>
    </source>
</reference>
<dbReference type="InterPro" id="IPR056789">
    <property type="entry name" value="LRR_R13L1-DRL21"/>
</dbReference>
<dbReference type="Pfam" id="PF00560">
    <property type="entry name" value="LRR_1"/>
    <property type="match status" value="1"/>
</dbReference>
<dbReference type="Pfam" id="PF00931">
    <property type="entry name" value="NB-ARC"/>
    <property type="match status" value="1"/>
</dbReference>
<dbReference type="Proteomes" id="UP000019116">
    <property type="component" value="Chromosome 5D"/>
</dbReference>
<sequence length="1351" mass="152548">MSGLGGVIAGAVGKQIVSKLGEYAASEITLQWRYREDVLDLQEKMKDLEAVLLDADDKSRQVGEGGRVFQRWLTKFKRVAYDVEDVLDELDANELIKKSQSKVNLWFSRNNQLLQRIIMPHKMKNVMKKIDEIEKDGRTKLNLVHQEARGEESKNNETFAANYGDGTKTGMVGRDIEKEKIISLLLTSEANEDISIIPVVGLGGIGKTTLVESVFADKRVSIFDVSIWFNVSKQFDLNKIGSAILKRIMNNTVNLDNCDLQFYLKKELATRRYLIVLDDLWEEDGNKLEKLKQMLQHGCKGSRIIVTTRNLRVVQQLRTGFLANERKIVPVHESDIINLGALEPGDCWELMKQRAFGPDDDHSVLEEIGKTDCGEVWGLTTRGKCSWACNVRAKDRGGMGRYKRHQGRSGFERTFPKGFVMDINRLIQQWNALGYINSRHDGQRCINYLLGMSFLQTPVSALASLDPSTLGIWGDCNSRKRLFLGPSLTITSLPKYFHALQNMETLILSNSKLETLPDHVCRLRKLCYLDLSGSSSLSKLTASLGELSQLSFLNLSGCCILQELPESIYELACLHHLDMSHCCALQRMPDKFGSLPKLSLLNLSGCSKLTKLPDNVSFPCLEYLNLSSCHELENLPIDFSHLQKLEFMNLSGCYKVSMLPGSFCQLNHLKYLDLSDCHNLEQLPECFGHLIELEYLNLTSCPKLRQLPESLCMLLKLRCLYLSYCLRLKELPSSFGDLKLQILHMNGLILMDDCPYNIGDMTSLTEFVIDYATFDFLEKIEAIRKRLNFVGTVGHYVHEIESRGCSSIVDLVGLTCSELIIKDLQNVRRPEDADRVKLRDKSNIRVLKLHFGNEGGKSVLDSLVPPRTLDNFWLCGYTSKEFPNWMLHISSYIPFLSELTLNGLEACDFLPPLGALPNLTRLFLLNIPNIRKIDCPKLKFLPYPPRSKKWFLSNSEPVLPERGFGKLSSSIHPSEMALKSCRYSQDKWDRLQHFPTLEIFQVKSITGLKTLPKVIQCFTSLTELNLVLLNELDTLPVWLGHLGYLEEIGIGGCPNLTSLPESMKNLTALKKLKLIGCKGLKILPGSLGQLTSLEGIEISDCPNLSSLPESLKNLTALRKLTLTECKGLETLPGSLGQMTSLEEISIGDCRNLTYFPESMKNLIALKKLRLKMCKGLGTLPGWLGQLTSLEEILISICPNLTCLPESIRNLSALKLLRIVECPELEVIVTNEICTKFVICAPGGYMHGALLRTPYLCWRLSCWSQELQRRAWGCPVLCLRACAPSTRTGQARHCAHSRNCFFYRPRMMCGWLATLPGNIVILKKVWCYYLLRFKTRSRKRVASIATCYIHCG</sequence>
<dbReference type="SMART" id="SM00367">
    <property type="entry name" value="LRR_CC"/>
    <property type="match status" value="6"/>
</dbReference>
<accession>A0A3B6N2V4</accession>